<feature type="binding site" evidence="5">
    <location>
        <position position="356"/>
    </location>
    <ligand>
        <name>substrate</name>
    </ligand>
</feature>
<dbReference type="PRINTS" id="PR01181">
    <property type="entry name" value="DAPDCRBXLASE"/>
</dbReference>
<dbReference type="InterPro" id="IPR022657">
    <property type="entry name" value="De-COase2_CS"/>
</dbReference>
<dbReference type="Gene3D" id="2.40.37.10">
    <property type="entry name" value="Lyase, Ornithine Decarboxylase, Chain A, domain 1"/>
    <property type="match status" value="1"/>
</dbReference>
<feature type="binding site" evidence="5">
    <location>
        <begin position="284"/>
        <end position="287"/>
    </location>
    <ligand>
        <name>pyridoxal 5'-phosphate</name>
        <dbReference type="ChEBI" id="CHEBI:597326"/>
    </ligand>
</feature>
<dbReference type="PRINTS" id="PR01179">
    <property type="entry name" value="ODADCRBXLASE"/>
</dbReference>
<comment type="catalytic activity">
    <reaction evidence="5 8">
        <text>meso-2,6-diaminopimelate + H(+) = L-lysine + CO2</text>
        <dbReference type="Rhea" id="RHEA:15101"/>
        <dbReference type="ChEBI" id="CHEBI:15378"/>
        <dbReference type="ChEBI" id="CHEBI:16526"/>
        <dbReference type="ChEBI" id="CHEBI:32551"/>
        <dbReference type="ChEBI" id="CHEBI:57791"/>
        <dbReference type="EC" id="4.1.1.20"/>
    </reaction>
</comment>
<dbReference type="STRING" id="1121476.SAMN02745751_00108"/>
<gene>
    <name evidence="5" type="primary">lysA</name>
    <name evidence="10" type="ORF">SAMN02745751_00108</name>
</gene>
<feature type="domain" description="Orn/DAP/Arg decarboxylase 2 N-terminal" evidence="9">
    <location>
        <begin position="35"/>
        <end position="291"/>
    </location>
</feature>
<comment type="cofactor">
    <cofactor evidence="1 5 7 8">
        <name>pyridoxal 5'-phosphate</name>
        <dbReference type="ChEBI" id="CHEBI:597326"/>
    </cofactor>
</comment>
<keyword evidence="4 5" id="KW-0456">Lyase</keyword>
<dbReference type="PANTHER" id="PTHR43727">
    <property type="entry name" value="DIAMINOPIMELATE DECARBOXYLASE"/>
    <property type="match status" value="1"/>
</dbReference>
<dbReference type="PROSITE" id="PS00879">
    <property type="entry name" value="ODR_DC_2_2"/>
    <property type="match status" value="1"/>
</dbReference>
<dbReference type="InterPro" id="IPR022644">
    <property type="entry name" value="De-COase2_N"/>
</dbReference>
<dbReference type="PANTHER" id="PTHR43727:SF2">
    <property type="entry name" value="GROUP IV DECARBOXYLASE"/>
    <property type="match status" value="1"/>
</dbReference>
<dbReference type="InterPro" id="IPR002986">
    <property type="entry name" value="DAP_deCOOHase_LysA"/>
</dbReference>
<comment type="function">
    <text evidence="5">Specifically catalyzes the decarboxylation of meso-diaminopimelate (meso-DAP) to L-lysine.</text>
</comment>
<evidence type="ECO:0000313" key="10">
    <source>
        <dbReference type="EMBL" id="SHI35412.1"/>
    </source>
</evidence>
<dbReference type="GO" id="GO:0030170">
    <property type="term" value="F:pyridoxal phosphate binding"/>
    <property type="evidence" value="ECO:0007669"/>
    <property type="project" value="UniProtKB-UniRule"/>
</dbReference>
<dbReference type="SUPFAM" id="SSF51419">
    <property type="entry name" value="PLP-binding barrel"/>
    <property type="match status" value="1"/>
</dbReference>
<dbReference type="HAMAP" id="MF_02120">
    <property type="entry name" value="LysA"/>
    <property type="match status" value="1"/>
</dbReference>
<evidence type="ECO:0000256" key="2">
    <source>
        <dbReference type="ARBA" id="ARBA00022793"/>
    </source>
</evidence>
<dbReference type="RefSeq" id="WP_073045497.1">
    <property type="nucleotide sequence ID" value="NZ_FQZL01000004.1"/>
</dbReference>
<dbReference type="GO" id="GO:0009089">
    <property type="term" value="P:lysine biosynthetic process via diaminopimelate"/>
    <property type="evidence" value="ECO:0007669"/>
    <property type="project" value="UniProtKB-UniRule"/>
</dbReference>
<keyword evidence="2 5" id="KW-0210">Decarboxylase</keyword>
<dbReference type="CDD" id="cd06828">
    <property type="entry name" value="PLPDE_III_DapDC"/>
    <property type="match status" value="1"/>
</dbReference>
<feature type="binding site" evidence="5">
    <location>
        <position position="384"/>
    </location>
    <ligand>
        <name>pyridoxal 5'-phosphate</name>
        <dbReference type="ChEBI" id="CHEBI:597326"/>
    </ligand>
</feature>
<protein>
    <recommendedName>
        <fullName evidence="5 6">Diaminopimelate decarboxylase</fullName>
        <shortName evidence="5">DAP decarboxylase</shortName>
        <shortName evidence="5">DAPDC</shortName>
        <ecNumber evidence="5 6">4.1.1.20</ecNumber>
    </recommendedName>
</protein>
<dbReference type="Gene3D" id="3.20.20.10">
    <property type="entry name" value="Alanine racemase"/>
    <property type="match status" value="1"/>
</dbReference>
<organism evidence="10 11">
    <name type="scientific">Dethiosulfatibacter aminovorans DSM 17477</name>
    <dbReference type="NCBI Taxonomy" id="1121476"/>
    <lineage>
        <taxon>Bacteria</taxon>
        <taxon>Bacillati</taxon>
        <taxon>Bacillota</taxon>
        <taxon>Tissierellia</taxon>
        <taxon>Dethiosulfatibacter</taxon>
    </lineage>
</organism>
<dbReference type="SUPFAM" id="SSF50621">
    <property type="entry name" value="Alanine racemase C-terminal domain-like"/>
    <property type="match status" value="1"/>
</dbReference>
<feature type="binding site" evidence="5">
    <location>
        <position position="384"/>
    </location>
    <ligand>
        <name>substrate</name>
    </ligand>
</feature>
<reference evidence="10 11" key="1">
    <citation type="submission" date="2016-11" db="EMBL/GenBank/DDBJ databases">
        <authorList>
            <person name="Jaros S."/>
            <person name="Januszkiewicz K."/>
            <person name="Wedrychowicz H."/>
        </authorList>
    </citation>
    <scope>NUCLEOTIDE SEQUENCE [LARGE SCALE GENOMIC DNA]</scope>
    <source>
        <strain evidence="10 11">DSM 17477</strain>
    </source>
</reference>
<dbReference type="InterPro" id="IPR000183">
    <property type="entry name" value="Orn/DAP/Arg_de-COase"/>
</dbReference>
<comment type="similarity">
    <text evidence="5">Belongs to the Orn/Lys/Arg decarboxylase class-II family. LysA subfamily.</text>
</comment>
<evidence type="ECO:0000313" key="11">
    <source>
        <dbReference type="Proteomes" id="UP000184052"/>
    </source>
</evidence>
<evidence type="ECO:0000256" key="5">
    <source>
        <dbReference type="HAMAP-Rule" id="MF_02120"/>
    </source>
</evidence>
<evidence type="ECO:0000256" key="8">
    <source>
        <dbReference type="RuleBase" id="RU003738"/>
    </source>
</evidence>
<feature type="binding site" evidence="5">
    <location>
        <position position="324"/>
    </location>
    <ligand>
        <name>substrate</name>
    </ligand>
</feature>
<dbReference type="UniPathway" id="UPA00034">
    <property type="reaction ID" value="UER00027"/>
</dbReference>
<keyword evidence="11" id="KW-1185">Reference proteome</keyword>
<name>A0A1M6AG61_9FIRM</name>
<dbReference type="PROSITE" id="PS00878">
    <property type="entry name" value="ODR_DC_2_1"/>
    <property type="match status" value="1"/>
</dbReference>
<feature type="modified residue" description="N6-(pyridoxal phosphate)lysine" evidence="5 7">
    <location>
        <position position="61"/>
    </location>
</feature>
<comment type="pathway">
    <text evidence="5 8">Amino-acid biosynthesis; L-lysine biosynthesis via DAP pathway; L-lysine from DL-2,6-diaminopimelate: step 1/1.</text>
</comment>
<dbReference type="Pfam" id="PF02784">
    <property type="entry name" value="Orn_Arg_deC_N"/>
    <property type="match status" value="1"/>
</dbReference>
<dbReference type="AlphaFoldDB" id="A0A1M6AG61"/>
<dbReference type="InterPro" id="IPR022653">
    <property type="entry name" value="De-COase2_pyr-phos_BS"/>
</dbReference>
<feature type="active site" description="Proton donor" evidence="7">
    <location>
        <position position="355"/>
    </location>
</feature>
<keyword evidence="3 5" id="KW-0663">Pyridoxal phosphate</keyword>
<dbReference type="GO" id="GO:0008836">
    <property type="term" value="F:diaminopimelate decarboxylase activity"/>
    <property type="evidence" value="ECO:0007669"/>
    <property type="project" value="UniProtKB-UniRule"/>
</dbReference>
<dbReference type="EMBL" id="FQZL01000004">
    <property type="protein sequence ID" value="SHI35412.1"/>
    <property type="molecule type" value="Genomic_DNA"/>
</dbReference>
<dbReference type="Proteomes" id="UP000184052">
    <property type="component" value="Unassembled WGS sequence"/>
</dbReference>
<evidence type="ECO:0000256" key="3">
    <source>
        <dbReference type="ARBA" id="ARBA00022898"/>
    </source>
</evidence>
<feature type="binding site" evidence="5">
    <location>
        <position position="243"/>
    </location>
    <ligand>
        <name>pyridoxal 5'-phosphate</name>
        <dbReference type="ChEBI" id="CHEBI:597326"/>
    </ligand>
</feature>
<dbReference type="InterPro" id="IPR009006">
    <property type="entry name" value="Ala_racemase/Decarboxylase_C"/>
</dbReference>
<proteinExistence type="inferred from homology"/>
<dbReference type="EC" id="4.1.1.20" evidence="5 6"/>
<keyword evidence="5" id="KW-0028">Amino-acid biosynthesis</keyword>
<feature type="binding site" evidence="5">
    <location>
        <position position="328"/>
    </location>
    <ligand>
        <name>substrate</name>
    </ligand>
</feature>
<sequence length="431" mass="47886">MVEKIRNNTLYFDGCNTVELAERFGTPLFVYSQTDISKRFSEIRKCFIEGYPKNRVAYAAKAFCSLAMLKLVEKEGMCVDVVSGGELYTAIKAGFPAERIEFNGNNKSVEEIEMAVDYEIGRIIIDSLQELDLIEKVCIEKGKKMDVLFRITPGVKSDSHDYIVTGKKDSKFGVPLDDEVVLPYTKAAIDSEFVNFLGYHFHVGSQLFDNGSHLQAIDVILDLVRKVKDSFGYNITELNLGGGFGVRYRDEERKSFSYFLEPMMEKVCNAFKEIGIEIPAMVIEPGRSIVAEAGLSLYTVGSIKDIKGLRKYVSVDGGMTDNIRPALYGASYTGIIANKAEEPRNDTVTICGKCCESGDILLKDEKIANPEAGDIFAVFSTGAYGYSMSSNYNRNTIPGVVFLKDGEAEWAIKPQGFEDMIVNDMIPDSLK</sequence>
<dbReference type="FunFam" id="3.20.20.10:FF:000003">
    <property type="entry name" value="Diaminopimelate decarboxylase"/>
    <property type="match status" value="1"/>
</dbReference>
<dbReference type="OrthoDB" id="9802241at2"/>
<comment type="subunit">
    <text evidence="5">Homodimer.</text>
</comment>
<evidence type="ECO:0000256" key="1">
    <source>
        <dbReference type="ARBA" id="ARBA00001933"/>
    </source>
</evidence>
<dbReference type="InterPro" id="IPR029066">
    <property type="entry name" value="PLP-binding_barrel"/>
</dbReference>
<evidence type="ECO:0000256" key="6">
    <source>
        <dbReference type="NCBIfam" id="TIGR01048"/>
    </source>
</evidence>
<keyword evidence="5 8" id="KW-0457">Lysine biosynthesis</keyword>
<evidence type="ECO:0000259" key="9">
    <source>
        <dbReference type="Pfam" id="PF02784"/>
    </source>
</evidence>
<accession>A0A1M6AG61</accession>
<feature type="binding site" evidence="5">
    <location>
        <position position="287"/>
    </location>
    <ligand>
        <name>substrate</name>
    </ligand>
</feature>
<evidence type="ECO:0000256" key="7">
    <source>
        <dbReference type="PIRSR" id="PIRSR600183-50"/>
    </source>
</evidence>
<evidence type="ECO:0000256" key="4">
    <source>
        <dbReference type="ARBA" id="ARBA00023239"/>
    </source>
</evidence>
<dbReference type="NCBIfam" id="TIGR01048">
    <property type="entry name" value="lysA"/>
    <property type="match status" value="1"/>
</dbReference>